<evidence type="ECO:0000259" key="1">
    <source>
        <dbReference type="PROSITE" id="PS51186"/>
    </source>
</evidence>
<dbReference type="GO" id="GO:0016747">
    <property type="term" value="F:acyltransferase activity, transferring groups other than amino-acyl groups"/>
    <property type="evidence" value="ECO:0007669"/>
    <property type="project" value="InterPro"/>
</dbReference>
<dbReference type="KEGG" id="awd:AWOD_I_1307"/>
<dbReference type="Proteomes" id="UP000032427">
    <property type="component" value="Chromosome 1"/>
</dbReference>
<accession>A0A090ILX6</accession>
<keyword evidence="2" id="KW-0808">Transferase</keyword>
<dbReference type="CDD" id="cd04301">
    <property type="entry name" value="NAT_SF"/>
    <property type="match status" value="1"/>
</dbReference>
<dbReference type="HOGENOM" id="CLU_079365_0_0_6"/>
<dbReference type="OrthoDB" id="164800at2"/>
<feature type="domain" description="N-acetyltransferase" evidence="1">
    <location>
        <begin position="119"/>
        <end position="254"/>
    </location>
</feature>
<dbReference type="SUPFAM" id="SSF55729">
    <property type="entry name" value="Acyl-CoA N-acyltransferases (Nat)"/>
    <property type="match status" value="1"/>
</dbReference>
<dbReference type="InterPro" id="IPR016181">
    <property type="entry name" value="Acyl_CoA_acyltransferase"/>
</dbReference>
<proteinExistence type="predicted"/>
<sequence length="254" mass="28646">MNIQEVTRIYNEYERKGSTLGGYTKVVTPEVVKFVSGTQYGSFISFFDLNDENVDSVIEREKAYFAQRDLAFEWKVYDTDLPTSIDKKLISHGFEKGESESFMALSLDELSMIDVDNDPCVEVSDEQGIKDAISVQEQVWGGDFSGQLAQLINAKKSAPDDLTIYVIYENDLPVASGWIVYTSNSPFAGIWGGSTLKAYRGRGYYSTLLHQRMNDAIKRDIQYLIIDASDMSKPIVEKYGFQFVAKTTPYTIEA</sequence>
<dbReference type="GeneID" id="28540867"/>
<dbReference type="InterPro" id="IPR000182">
    <property type="entry name" value="GNAT_dom"/>
</dbReference>
<dbReference type="STRING" id="80852.AWOD_I_1307"/>
<evidence type="ECO:0000313" key="3">
    <source>
        <dbReference type="Proteomes" id="UP000032427"/>
    </source>
</evidence>
<dbReference type="EMBL" id="LN554846">
    <property type="protein sequence ID" value="CED71387.1"/>
    <property type="molecule type" value="Genomic_DNA"/>
</dbReference>
<dbReference type="Gene3D" id="3.40.630.30">
    <property type="match status" value="1"/>
</dbReference>
<gene>
    <name evidence="2" type="ORF">AWOD_I_1307</name>
</gene>
<name>A0A090ILX6_9GAMM</name>
<organism evidence="2 3">
    <name type="scientific">Aliivibrio wodanis</name>
    <dbReference type="NCBI Taxonomy" id="80852"/>
    <lineage>
        <taxon>Bacteria</taxon>
        <taxon>Pseudomonadati</taxon>
        <taxon>Pseudomonadota</taxon>
        <taxon>Gammaproteobacteria</taxon>
        <taxon>Vibrionales</taxon>
        <taxon>Vibrionaceae</taxon>
        <taxon>Aliivibrio</taxon>
    </lineage>
</organism>
<reference evidence="3" key="1">
    <citation type="submission" date="2014-09" db="EMBL/GenBank/DDBJ databases">
        <authorList>
            <person name="Hjerde E."/>
        </authorList>
    </citation>
    <scope>NUCLEOTIDE SEQUENCE [LARGE SCALE GENOMIC DNA]</scope>
    <source>
        <strain evidence="3">06/09/139</strain>
    </source>
</reference>
<keyword evidence="3" id="KW-1185">Reference proteome</keyword>
<protein>
    <submittedName>
        <fullName evidence="2">Putative acetyltransferase, (GNAT) domain</fullName>
    </submittedName>
</protein>
<dbReference type="PATRIC" id="fig|80852.17.peg.1343"/>
<dbReference type="PROSITE" id="PS51186">
    <property type="entry name" value="GNAT"/>
    <property type="match status" value="1"/>
</dbReference>
<dbReference type="AlphaFoldDB" id="A0A090ILX6"/>
<evidence type="ECO:0000313" key="2">
    <source>
        <dbReference type="EMBL" id="CED71387.1"/>
    </source>
</evidence>